<gene>
    <name evidence="3" type="ORF">NQ317_016788</name>
</gene>
<protein>
    <recommendedName>
        <fullName evidence="2">Retrotransposon gag domain-containing protein</fullName>
    </recommendedName>
</protein>
<evidence type="ECO:0000256" key="1">
    <source>
        <dbReference type="SAM" id="MobiDB-lite"/>
    </source>
</evidence>
<reference evidence="3" key="1">
    <citation type="journal article" date="2023" name="Insect Mol. Biol.">
        <title>Genome sequencing provides insights into the evolution of gene families encoding plant cell wall-degrading enzymes in longhorned beetles.</title>
        <authorList>
            <person name="Shin N.R."/>
            <person name="Okamura Y."/>
            <person name="Kirsch R."/>
            <person name="Pauchet Y."/>
        </authorList>
    </citation>
    <scope>NUCLEOTIDE SEQUENCE</scope>
    <source>
        <strain evidence="3">MMC_N1</strain>
    </source>
</reference>
<dbReference type="PANTHER" id="PTHR33194">
    <property type="entry name" value="ZINC KNUCKLE DOMAINCONTAINING PROTEIN"/>
    <property type="match status" value="1"/>
</dbReference>
<sequence length="345" mass="39419">MPKERQENTTRKADKPWHLRSCKANSTALIPTTSEAETSEEEDLVGTRQKRRVIRPLEESTDLGTDLSTEDEAEQTIQTRMANITLTEAVNAARTPATPKFISPPTFNPTNGNALSYVRTYDRTAAANGWTDAYKISYFGTFLEGAAGIWYQEYKGVLTNAAKTWQHISGDFCTQFAGANHLEAAKSKFNNRKQGSSEDIKAYYFDMVALAYDLEPVMPFEIFKEKFEDGLHPSLQETYLMMATHPMTKDQLRNLVLRLSEIKEKALVSSLTSQAALLTIGDRPSEPRRHNPRYSQDRRYQTEGHRRGRPRNNPPQERYPRERQGAGQRERWNQGPYSMKRTLDL</sequence>
<comment type="caution">
    <text evidence="3">The sequence shown here is derived from an EMBL/GenBank/DDBJ whole genome shotgun (WGS) entry which is preliminary data.</text>
</comment>
<evidence type="ECO:0000313" key="4">
    <source>
        <dbReference type="Proteomes" id="UP001162164"/>
    </source>
</evidence>
<dbReference type="InterPro" id="IPR005162">
    <property type="entry name" value="Retrotrans_gag_dom"/>
</dbReference>
<dbReference type="PANTHER" id="PTHR33194:SF4">
    <property type="entry name" value="CCHC-TYPE DOMAIN-CONTAINING PROTEIN"/>
    <property type="match status" value="1"/>
</dbReference>
<dbReference type="EMBL" id="JAPWTJ010002596">
    <property type="protein sequence ID" value="KAJ8965516.1"/>
    <property type="molecule type" value="Genomic_DNA"/>
</dbReference>
<accession>A0ABQ9IUI8</accession>
<name>A0ABQ9IUI8_9CUCU</name>
<feature type="domain" description="Retrotransposon gag" evidence="2">
    <location>
        <begin position="138"/>
        <end position="232"/>
    </location>
</feature>
<feature type="region of interest" description="Disordered" evidence="1">
    <location>
        <begin position="279"/>
        <end position="345"/>
    </location>
</feature>
<dbReference type="Pfam" id="PF03732">
    <property type="entry name" value="Retrotrans_gag"/>
    <property type="match status" value="1"/>
</dbReference>
<feature type="compositionally biased region" description="Basic and acidic residues" evidence="1">
    <location>
        <begin position="1"/>
        <end position="17"/>
    </location>
</feature>
<evidence type="ECO:0000313" key="3">
    <source>
        <dbReference type="EMBL" id="KAJ8965516.1"/>
    </source>
</evidence>
<feature type="region of interest" description="Disordered" evidence="1">
    <location>
        <begin position="1"/>
        <end position="55"/>
    </location>
</feature>
<feature type="compositionally biased region" description="Basic and acidic residues" evidence="1">
    <location>
        <begin position="283"/>
        <end position="305"/>
    </location>
</feature>
<dbReference type="Proteomes" id="UP001162164">
    <property type="component" value="Unassembled WGS sequence"/>
</dbReference>
<keyword evidence="4" id="KW-1185">Reference proteome</keyword>
<organism evidence="3 4">
    <name type="scientific">Molorchus minor</name>
    <dbReference type="NCBI Taxonomy" id="1323400"/>
    <lineage>
        <taxon>Eukaryota</taxon>
        <taxon>Metazoa</taxon>
        <taxon>Ecdysozoa</taxon>
        <taxon>Arthropoda</taxon>
        <taxon>Hexapoda</taxon>
        <taxon>Insecta</taxon>
        <taxon>Pterygota</taxon>
        <taxon>Neoptera</taxon>
        <taxon>Endopterygota</taxon>
        <taxon>Coleoptera</taxon>
        <taxon>Polyphaga</taxon>
        <taxon>Cucujiformia</taxon>
        <taxon>Chrysomeloidea</taxon>
        <taxon>Cerambycidae</taxon>
        <taxon>Lamiinae</taxon>
        <taxon>Monochamini</taxon>
        <taxon>Molorchus</taxon>
    </lineage>
</organism>
<proteinExistence type="predicted"/>
<feature type="compositionally biased region" description="Basic and acidic residues" evidence="1">
    <location>
        <begin position="318"/>
        <end position="332"/>
    </location>
</feature>
<evidence type="ECO:0000259" key="2">
    <source>
        <dbReference type="Pfam" id="PF03732"/>
    </source>
</evidence>